<dbReference type="Pfam" id="PF00425">
    <property type="entry name" value="Chorismate_bind"/>
    <property type="match status" value="1"/>
</dbReference>
<gene>
    <name evidence="15 18" type="primary">trpE</name>
    <name evidence="18" type="ORF">MOX91_05020</name>
</gene>
<dbReference type="Proteomes" id="UP001275932">
    <property type="component" value="Unassembled WGS sequence"/>
</dbReference>
<evidence type="ECO:0000256" key="12">
    <source>
        <dbReference type="ARBA" id="ARBA00023239"/>
    </source>
</evidence>
<evidence type="ECO:0000256" key="8">
    <source>
        <dbReference type="ARBA" id="ARBA00022723"/>
    </source>
</evidence>
<dbReference type="InterPro" id="IPR005256">
    <property type="entry name" value="Anth_synth_I_PabB"/>
</dbReference>
<dbReference type="InterPro" id="IPR015890">
    <property type="entry name" value="Chorismate_C"/>
</dbReference>
<dbReference type="NCBIfam" id="TIGR00564">
    <property type="entry name" value="trpE_most"/>
    <property type="match status" value="1"/>
</dbReference>
<dbReference type="PRINTS" id="PR00095">
    <property type="entry name" value="ANTSNTHASEI"/>
</dbReference>
<comment type="similarity">
    <text evidence="3 15">Belongs to the anthranilate synthase component I family.</text>
</comment>
<evidence type="ECO:0000256" key="1">
    <source>
        <dbReference type="ARBA" id="ARBA00001946"/>
    </source>
</evidence>
<organism evidence="18 19">
    <name type="scientific">Intestinicryptomonas porci</name>
    <dbReference type="NCBI Taxonomy" id="2926320"/>
    <lineage>
        <taxon>Bacteria</taxon>
        <taxon>Pseudomonadati</taxon>
        <taxon>Verrucomicrobiota</taxon>
        <taxon>Opitutia</taxon>
        <taxon>Opitutales</taxon>
        <taxon>Intestinicryptomonaceae</taxon>
        <taxon>Intestinicryptomonas</taxon>
    </lineage>
</organism>
<comment type="function">
    <text evidence="13 15">Part of a heterotetrameric complex that catalyzes the two-step biosynthesis of anthranilate, an intermediate in the biosynthesis of L-tryptophan. In the first step, the glutamine-binding beta subunit (TrpG) of anthranilate synthase (AS) provides the glutamine amidotransferase activity which generates ammonia as a substrate that, along with chorismate, is used in the second step, catalyzed by the large alpha subunit of AS (TrpE) to produce anthranilate. In the absence of TrpG, TrpE can synthesize anthranilate directly from chorismate and high concentrations of ammonia.</text>
</comment>
<comment type="subunit">
    <text evidence="4 15">Heterotetramer consisting of two non-identical subunits: a beta subunit (TrpG) and a large alpha subunit (TrpE).</text>
</comment>
<keyword evidence="11 15" id="KW-0057">Aromatic amino acid biosynthesis</keyword>
<comment type="caution">
    <text evidence="18">The sequence shown here is derived from an EMBL/GenBank/DDBJ whole genome shotgun (WGS) entry which is preliminary data.</text>
</comment>
<accession>A0ABU4WHM6</accession>
<protein>
    <recommendedName>
        <fullName evidence="6 15">Anthranilate synthase component 1</fullName>
        <ecNumber evidence="5 15">4.1.3.27</ecNumber>
    </recommendedName>
</protein>
<comment type="catalytic activity">
    <reaction evidence="14 15">
        <text>chorismate + L-glutamine = anthranilate + pyruvate + L-glutamate + H(+)</text>
        <dbReference type="Rhea" id="RHEA:21732"/>
        <dbReference type="ChEBI" id="CHEBI:15361"/>
        <dbReference type="ChEBI" id="CHEBI:15378"/>
        <dbReference type="ChEBI" id="CHEBI:16567"/>
        <dbReference type="ChEBI" id="CHEBI:29748"/>
        <dbReference type="ChEBI" id="CHEBI:29985"/>
        <dbReference type="ChEBI" id="CHEBI:58359"/>
        <dbReference type="EC" id="4.1.3.27"/>
    </reaction>
</comment>
<evidence type="ECO:0000313" key="18">
    <source>
        <dbReference type="EMBL" id="MDX8415541.1"/>
    </source>
</evidence>
<comment type="cofactor">
    <cofactor evidence="1 15">
        <name>Mg(2+)</name>
        <dbReference type="ChEBI" id="CHEBI:18420"/>
    </cofactor>
</comment>
<dbReference type="InterPro" id="IPR019999">
    <property type="entry name" value="Anth_synth_I-like"/>
</dbReference>
<keyword evidence="19" id="KW-1185">Reference proteome</keyword>
<feature type="domain" description="Chorismate-utilising enzyme C-terminal" evidence="16">
    <location>
        <begin position="221"/>
        <end position="474"/>
    </location>
</feature>
<dbReference type="InterPro" id="IPR005801">
    <property type="entry name" value="ADC_synthase"/>
</dbReference>
<sequence>MKPALEEFKKYSQNHNVIPVYAELLADVETPVSAFSKIAEREDAFLLESAENANDYGRYSFIGFEPKAVFEADEGKSVLKFKDGRVFTSEGTQSPLSPLRSYLKTRNAAEIEGLPRFFGGAAGYFSYETVNLFERLPKPKNATAFKTARLGIFDELAIFDNIRHTIKILVCAHTDEFDTPEAAYNHACKRIERLIKIFHESAKISFCENSKPIKFVSNMPKDDFLEIVDKAKEYIKQGEIIQVVLSQEFSSDADVDALSAYRALRFINPSPYMFCFKSGNNALVGSSPETLVRLENGKVFTSPIAGTRKRGKNEAEDIALADELLSDEKERAEHLMLVDLGRNDISKVCVAGSVQVSEYMSIRRYSHVMHLVSQVEGEAKKGIDAFDVLAATFPAGTLSGAPKVRAMQIINELEPSARGAYGGCVGYIGYNGQMDMAITIRTLQITDGKLSVRAGAGIVYDSESEKEYEETRSKARAVARAIEAASRLTLDVELFS</sequence>
<evidence type="ECO:0000256" key="13">
    <source>
        <dbReference type="ARBA" id="ARBA00025634"/>
    </source>
</evidence>
<dbReference type="PANTHER" id="PTHR11236:SF48">
    <property type="entry name" value="ISOCHORISMATE SYNTHASE MENF"/>
    <property type="match status" value="1"/>
</dbReference>
<dbReference type="EC" id="4.1.3.27" evidence="5 15"/>
<keyword evidence="8 15" id="KW-0479">Metal-binding</keyword>
<evidence type="ECO:0000256" key="2">
    <source>
        <dbReference type="ARBA" id="ARBA00004873"/>
    </source>
</evidence>
<comment type="pathway">
    <text evidence="2 15">Amino-acid biosynthesis; L-tryptophan biosynthesis; L-tryptophan from chorismate: step 1/5.</text>
</comment>
<evidence type="ECO:0000256" key="3">
    <source>
        <dbReference type="ARBA" id="ARBA00009562"/>
    </source>
</evidence>
<dbReference type="EMBL" id="JALBUT010000005">
    <property type="protein sequence ID" value="MDX8415541.1"/>
    <property type="molecule type" value="Genomic_DNA"/>
</dbReference>
<evidence type="ECO:0000256" key="4">
    <source>
        <dbReference type="ARBA" id="ARBA00011575"/>
    </source>
</evidence>
<evidence type="ECO:0000256" key="9">
    <source>
        <dbReference type="ARBA" id="ARBA00022822"/>
    </source>
</evidence>
<dbReference type="RefSeq" id="WP_370396988.1">
    <property type="nucleotide sequence ID" value="NZ_JALBUT010000005.1"/>
</dbReference>
<dbReference type="Pfam" id="PF04715">
    <property type="entry name" value="Anth_synt_I_N"/>
    <property type="match status" value="1"/>
</dbReference>
<proteinExistence type="inferred from homology"/>
<evidence type="ECO:0000259" key="17">
    <source>
        <dbReference type="Pfam" id="PF04715"/>
    </source>
</evidence>
<feature type="domain" description="Anthranilate synthase component I N-terminal" evidence="17">
    <location>
        <begin position="27"/>
        <end position="166"/>
    </location>
</feature>
<evidence type="ECO:0000256" key="5">
    <source>
        <dbReference type="ARBA" id="ARBA00012266"/>
    </source>
</evidence>
<dbReference type="Gene3D" id="3.60.120.10">
    <property type="entry name" value="Anthranilate synthase"/>
    <property type="match status" value="1"/>
</dbReference>
<evidence type="ECO:0000256" key="11">
    <source>
        <dbReference type="ARBA" id="ARBA00023141"/>
    </source>
</evidence>
<evidence type="ECO:0000256" key="7">
    <source>
        <dbReference type="ARBA" id="ARBA00022605"/>
    </source>
</evidence>
<keyword evidence="10 15" id="KW-0460">Magnesium</keyword>
<evidence type="ECO:0000313" key="19">
    <source>
        <dbReference type="Proteomes" id="UP001275932"/>
    </source>
</evidence>
<dbReference type="InterPro" id="IPR006805">
    <property type="entry name" value="Anth_synth_I_N"/>
</dbReference>
<evidence type="ECO:0000256" key="6">
    <source>
        <dbReference type="ARBA" id="ARBA00020653"/>
    </source>
</evidence>
<dbReference type="SUPFAM" id="SSF56322">
    <property type="entry name" value="ADC synthase"/>
    <property type="match status" value="1"/>
</dbReference>
<evidence type="ECO:0000256" key="10">
    <source>
        <dbReference type="ARBA" id="ARBA00022842"/>
    </source>
</evidence>
<evidence type="ECO:0000256" key="14">
    <source>
        <dbReference type="ARBA" id="ARBA00047683"/>
    </source>
</evidence>
<keyword evidence="7 15" id="KW-0028">Amino-acid biosynthesis</keyword>
<name>A0ABU4WHM6_9BACT</name>
<dbReference type="GO" id="GO:0004049">
    <property type="term" value="F:anthranilate synthase activity"/>
    <property type="evidence" value="ECO:0007669"/>
    <property type="project" value="UniProtKB-EC"/>
</dbReference>
<keyword evidence="12 15" id="KW-0456">Lyase</keyword>
<reference evidence="18 19" key="1">
    <citation type="submission" date="2022-03" db="EMBL/GenBank/DDBJ databases">
        <title>Novel taxa within the pig intestine.</title>
        <authorList>
            <person name="Wylensek D."/>
            <person name="Bishof K."/>
            <person name="Afrizal A."/>
            <person name="Clavel T."/>
        </authorList>
    </citation>
    <scope>NUCLEOTIDE SEQUENCE [LARGE SCALE GENOMIC DNA]</scope>
    <source>
        <strain evidence="18 19">CLA-KB-P66</strain>
    </source>
</reference>
<evidence type="ECO:0000256" key="15">
    <source>
        <dbReference type="RuleBase" id="RU364045"/>
    </source>
</evidence>
<dbReference type="PANTHER" id="PTHR11236">
    <property type="entry name" value="AMINOBENZOATE/ANTHRANILATE SYNTHASE"/>
    <property type="match status" value="1"/>
</dbReference>
<keyword evidence="9 15" id="KW-0822">Tryptophan biosynthesis</keyword>
<evidence type="ECO:0000259" key="16">
    <source>
        <dbReference type="Pfam" id="PF00425"/>
    </source>
</evidence>